<dbReference type="Gene3D" id="3.40.190.10">
    <property type="entry name" value="Periplasmic binding protein-like II"/>
    <property type="match status" value="2"/>
</dbReference>
<dbReference type="Proteomes" id="UP001336250">
    <property type="component" value="Unassembled WGS sequence"/>
</dbReference>
<accession>A0AAW9QGU6</accession>
<evidence type="ECO:0000313" key="5">
    <source>
        <dbReference type="Proteomes" id="UP001336250"/>
    </source>
</evidence>
<name>A0AAW9QGU6_9BURK</name>
<proteinExistence type="inferred from homology"/>
<comment type="caution">
    <text evidence="4">The sequence shown here is derived from an EMBL/GenBank/DDBJ whole genome shotgun (WGS) entry which is preliminary data.</text>
</comment>
<evidence type="ECO:0000313" key="4">
    <source>
        <dbReference type="EMBL" id="MEF7614255.1"/>
    </source>
</evidence>
<dbReference type="RefSeq" id="WP_332289228.1">
    <property type="nucleotide sequence ID" value="NZ_JAZIBG010000023.1"/>
</dbReference>
<dbReference type="Pfam" id="PF13379">
    <property type="entry name" value="NMT1_2"/>
    <property type="match status" value="1"/>
</dbReference>
<dbReference type="AlphaFoldDB" id="A0AAW9QGU6"/>
<comment type="subcellular location">
    <subcellularLocation>
        <location evidence="1">Periplasm</location>
    </subcellularLocation>
</comment>
<reference evidence="4 5" key="1">
    <citation type="submission" date="2024-02" db="EMBL/GenBank/DDBJ databases">
        <title>Genome sequence of Aquincola sp. MAHUQ-54.</title>
        <authorList>
            <person name="Huq M.A."/>
        </authorList>
    </citation>
    <scope>NUCLEOTIDE SEQUENCE [LARGE SCALE GENOMIC DNA]</scope>
    <source>
        <strain evidence="4 5">MAHUQ-54</strain>
    </source>
</reference>
<evidence type="ECO:0000256" key="2">
    <source>
        <dbReference type="ARBA" id="ARBA00010742"/>
    </source>
</evidence>
<organism evidence="4 5">
    <name type="scientific">Aquincola agrisoli</name>
    <dbReference type="NCBI Taxonomy" id="3119538"/>
    <lineage>
        <taxon>Bacteria</taxon>
        <taxon>Pseudomonadati</taxon>
        <taxon>Pseudomonadota</taxon>
        <taxon>Betaproteobacteria</taxon>
        <taxon>Burkholderiales</taxon>
        <taxon>Sphaerotilaceae</taxon>
        <taxon>Aquincola</taxon>
    </lineage>
</organism>
<evidence type="ECO:0000256" key="1">
    <source>
        <dbReference type="ARBA" id="ARBA00004418"/>
    </source>
</evidence>
<sequence>MAAASLIALPAYVRAQALEKPKLTLAVGGKNLLYYLPLTVAEQLGYFKDEGLEVSIVDFAGGSQALRAVVGGSADVVSGAFEHTINMQTKGQRLRAFVLQGRAPQIVLGVNPKTMPNFKTVADLKGKKIGVTAPGSSTNVMTNFVLAKAGLKPSDVSIIGVGATQGAVAAMRSGQIDAISNLDPVITLLQRSGDLKIVSDTRIVAEADRVFGGPMPAACLYAPQPFIDKHPNTTQALANAIVRADKWIQAAGGGDIIKVVPDAFLLGDRAVYIDAFVAAKGALSPDGLVPDRGAETALRALASIDPEIAKAKVDLAAVYTNDFARKANTKYPKA</sequence>
<dbReference type="EMBL" id="JAZIBG010000023">
    <property type="protein sequence ID" value="MEF7614255.1"/>
    <property type="molecule type" value="Genomic_DNA"/>
</dbReference>
<comment type="similarity">
    <text evidence="2">Belongs to the bacterial solute-binding protein SsuA/TauA family.</text>
</comment>
<keyword evidence="3" id="KW-0732">Signal</keyword>
<protein>
    <submittedName>
        <fullName evidence="4">ABC transporter substrate-binding protein</fullName>
    </submittedName>
</protein>
<evidence type="ECO:0000256" key="3">
    <source>
        <dbReference type="ARBA" id="ARBA00022729"/>
    </source>
</evidence>
<dbReference type="GO" id="GO:0042918">
    <property type="term" value="P:alkanesulfonate transmembrane transport"/>
    <property type="evidence" value="ECO:0007669"/>
    <property type="project" value="TreeGrafter"/>
</dbReference>
<dbReference type="SUPFAM" id="SSF53850">
    <property type="entry name" value="Periplasmic binding protein-like II"/>
    <property type="match status" value="1"/>
</dbReference>
<dbReference type="PANTHER" id="PTHR30024">
    <property type="entry name" value="ALIPHATIC SULFONATES-BINDING PROTEIN-RELATED"/>
    <property type="match status" value="1"/>
</dbReference>
<dbReference type="PANTHER" id="PTHR30024:SF47">
    <property type="entry name" value="TAURINE-BINDING PERIPLASMIC PROTEIN"/>
    <property type="match status" value="1"/>
</dbReference>
<dbReference type="GO" id="GO:0042597">
    <property type="term" value="C:periplasmic space"/>
    <property type="evidence" value="ECO:0007669"/>
    <property type="project" value="UniProtKB-SubCell"/>
</dbReference>
<gene>
    <name evidence="4" type="ORF">V4F39_10075</name>
</gene>
<keyword evidence="5" id="KW-1185">Reference proteome</keyword>